<evidence type="ECO:0000313" key="2">
    <source>
        <dbReference type="Proteomes" id="UP000239549"/>
    </source>
</evidence>
<organism evidence="1 2">
    <name type="scientific">Desulfocucumis palustris</name>
    <dbReference type="NCBI Taxonomy" id="1898651"/>
    <lineage>
        <taxon>Bacteria</taxon>
        <taxon>Bacillati</taxon>
        <taxon>Bacillota</taxon>
        <taxon>Clostridia</taxon>
        <taxon>Eubacteriales</taxon>
        <taxon>Desulfocucumaceae</taxon>
        <taxon>Desulfocucumis</taxon>
    </lineage>
</organism>
<protein>
    <submittedName>
        <fullName evidence="1">Uncharacterized protein</fullName>
    </submittedName>
</protein>
<dbReference type="AlphaFoldDB" id="A0A2L2X7H4"/>
<keyword evidence="2" id="KW-1185">Reference proteome</keyword>
<dbReference type="EMBL" id="BFAV01000018">
    <property type="protein sequence ID" value="GBF32115.1"/>
    <property type="molecule type" value="Genomic_DNA"/>
</dbReference>
<name>A0A2L2X7H4_9FIRM</name>
<proteinExistence type="predicted"/>
<accession>A0A2L2X7H4</accession>
<gene>
    <name evidence="1" type="ORF">DCCM_0306</name>
</gene>
<reference evidence="2" key="1">
    <citation type="submission" date="2018-02" db="EMBL/GenBank/DDBJ databases">
        <title>Genome sequence of Desulfocucumis palustris strain NAW-5.</title>
        <authorList>
            <person name="Watanabe M."/>
            <person name="Kojima H."/>
            <person name="Fukui M."/>
        </authorList>
    </citation>
    <scope>NUCLEOTIDE SEQUENCE [LARGE SCALE GENOMIC DNA]</scope>
    <source>
        <strain evidence="2">NAW-5</strain>
    </source>
</reference>
<sequence length="51" mass="6296">MNELFIDILFLFAILKKSGEVSLWIEKYMFFCVKRMSSHKNWLRRSFYLSK</sequence>
<comment type="caution">
    <text evidence="1">The sequence shown here is derived from an EMBL/GenBank/DDBJ whole genome shotgun (WGS) entry which is preliminary data.</text>
</comment>
<dbReference type="Proteomes" id="UP000239549">
    <property type="component" value="Unassembled WGS sequence"/>
</dbReference>
<evidence type="ECO:0000313" key="1">
    <source>
        <dbReference type="EMBL" id="GBF32115.1"/>
    </source>
</evidence>